<keyword evidence="4" id="KW-1185">Reference proteome</keyword>
<evidence type="ECO:0000259" key="2">
    <source>
        <dbReference type="SMART" id="SM00062"/>
    </source>
</evidence>
<dbReference type="SMART" id="SM00062">
    <property type="entry name" value="PBPb"/>
    <property type="match status" value="1"/>
</dbReference>
<keyword evidence="1" id="KW-0732">Signal</keyword>
<dbReference type="Proteomes" id="UP001056291">
    <property type="component" value="Chromosome"/>
</dbReference>
<proteinExistence type="predicted"/>
<feature type="chain" id="PRO_5045700432" evidence="1">
    <location>
        <begin position="20"/>
        <end position="303"/>
    </location>
</feature>
<dbReference type="Gene3D" id="3.40.190.10">
    <property type="entry name" value="Periplasmic binding protein-like II"/>
    <property type="match status" value="2"/>
</dbReference>
<reference evidence="3" key="1">
    <citation type="submission" date="2022-06" db="EMBL/GenBank/DDBJ databases">
        <title>Sneathiella actinostolidae sp. nov., isolated from a sea anemonein the Western Pacific Ocean.</title>
        <authorList>
            <person name="Wei M.J."/>
        </authorList>
    </citation>
    <scope>NUCLEOTIDE SEQUENCE</scope>
    <source>
        <strain evidence="3">PHK-P5</strain>
    </source>
</reference>
<evidence type="ECO:0000313" key="4">
    <source>
        <dbReference type="Proteomes" id="UP001056291"/>
    </source>
</evidence>
<evidence type="ECO:0000313" key="3">
    <source>
        <dbReference type="EMBL" id="USG60314.1"/>
    </source>
</evidence>
<sequence length="303" mass="33491">MALLIGVALSLALPNWAAADNSKLRICLEDGSPPYSYKFGKRMGGFELLLAERIAQKLDKELYVQWYESEDDDEVVPIYEVNALLSANFCDFVGGLALIESNLRTPVQPSAALPDYEGMKRSDRGTRVNLGELTSTIPFIHAGLTVVLSPKNSGITVKRLSDLKELSVGAEVTTLSSAILIRYQNGLLADHSKHFKPGEIFPNLEAEEVDAVLVERHRFDRYKQRNPETKLSLTEYLHSISYNIGFAALKNGGAPISEVNEVILEFLKNGEMEKIAAMSKMSYMAPRKPAVFGHVSPAMLTKD</sequence>
<gene>
    <name evidence="3" type="ORF">NBZ79_14175</name>
</gene>
<feature type="domain" description="Solute-binding protein family 3/N-terminal" evidence="2">
    <location>
        <begin position="23"/>
        <end position="285"/>
    </location>
</feature>
<accession>A0ABY4W0E0</accession>
<organism evidence="3 4">
    <name type="scientific">Sneathiella marina</name>
    <dbReference type="NCBI Taxonomy" id="2950108"/>
    <lineage>
        <taxon>Bacteria</taxon>
        <taxon>Pseudomonadati</taxon>
        <taxon>Pseudomonadota</taxon>
        <taxon>Alphaproteobacteria</taxon>
        <taxon>Sneathiellales</taxon>
        <taxon>Sneathiellaceae</taxon>
        <taxon>Sneathiella</taxon>
    </lineage>
</organism>
<dbReference type="InterPro" id="IPR001638">
    <property type="entry name" value="Solute-binding_3/MltF_N"/>
</dbReference>
<name>A0ABY4W0E0_9PROT</name>
<protein>
    <submittedName>
        <fullName evidence="3">Transporter substrate-binding domain-containing protein</fullName>
    </submittedName>
</protein>
<dbReference type="RefSeq" id="WP_251933165.1">
    <property type="nucleotide sequence ID" value="NZ_CP098747.1"/>
</dbReference>
<evidence type="ECO:0000256" key="1">
    <source>
        <dbReference type="SAM" id="SignalP"/>
    </source>
</evidence>
<dbReference type="EMBL" id="CP098747">
    <property type="protein sequence ID" value="USG60314.1"/>
    <property type="molecule type" value="Genomic_DNA"/>
</dbReference>
<feature type="signal peptide" evidence="1">
    <location>
        <begin position="1"/>
        <end position="19"/>
    </location>
</feature>
<dbReference type="SUPFAM" id="SSF53850">
    <property type="entry name" value="Periplasmic binding protein-like II"/>
    <property type="match status" value="1"/>
</dbReference>